<sequence length="27" mass="3270">MRVEVGSSSPQRLWKWLCRAAVEFNYR</sequence>
<protein>
    <submittedName>
        <fullName evidence="1">Uncharacterized protein</fullName>
    </submittedName>
</protein>
<reference evidence="1" key="2">
    <citation type="journal article" date="2015" name="Fish Shellfish Immunol.">
        <title>Early steps in the European eel (Anguilla anguilla)-Vibrio vulnificus interaction in the gills: Role of the RtxA13 toxin.</title>
        <authorList>
            <person name="Callol A."/>
            <person name="Pajuelo D."/>
            <person name="Ebbesson L."/>
            <person name="Teles M."/>
            <person name="MacKenzie S."/>
            <person name="Amaro C."/>
        </authorList>
    </citation>
    <scope>NUCLEOTIDE SEQUENCE</scope>
</reference>
<evidence type="ECO:0000313" key="1">
    <source>
        <dbReference type="EMBL" id="JAH82240.1"/>
    </source>
</evidence>
<organism evidence="1">
    <name type="scientific">Anguilla anguilla</name>
    <name type="common">European freshwater eel</name>
    <name type="synonym">Muraena anguilla</name>
    <dbReference type="NCBI Taxonomy" id="7936"/>
    <lineage>
        <taxon>Eukaryota</taxon>
        <taxon>Metazoa</taxon>
        <taxon>Chordata</taxon>
        <taxon>Craniata</taxon>
        <taxon>Vertebrata</taxon>
        <taxon>Euteleostomi</taxon>
        <taxon>Actinopterygii</taxon>
        <taxon>Neopterygii</taxon>
        <taxon>Teleostei</taxon>
        <taxon>Anguilliformes</taxon>
        <taxon>Anguillidae</taxon>
        <taxon>Anguilla</taxon>
    </lineage>
</organism>
<proteinExistence type="predicted"/>
<dbReference type="AlphaFoldDB" id="A0A0E9VY76"/>
<reference evidence="1" key="1">
    <citation type="submission" date="2014-11" db="EMBL/GenBank/DDBJ databases">
        <authorList>
            <person name="Amaro Gonzalez C."/>
        </authorList>
    </citation>
    <scope>NUCLEOTIDE SEQUENCE</scope>
</reference>
<name>A0A0E9VY76_ANGAN</name>
<dbReference type="EMBL" id="GBXM01026337">
    <property type="protein sequence ID" value="JAH82240.1"/>
    <property type="molecule type" value="Transcribed_RNA"/>
</dbReference>
<accession>A0A0E9VY76</accession>